<accession>B4SGH1</accession>
<proteinExistence type="predicted"/>
<dbReference type="EMBL" id="CP001110">
    <property type="protein sequence ID" value="ACF44907.1"/>
    <property type="molecule type" value="Genomic_DNA"/>
</dbReference>
<dbReference type="AlphaFoldDB" id="B4SGH1"/>
<dbReference type="RefSeq" id="WP_012509375.1">
    <property type="nucleotide sequence ID" value="NC_011060.1"/>
</dbReference>
<dbReference type="Proteomes" id="UP000002724">
    <property type="component" value="Chromosome"/>
</dbReference>
<sequence length="70" mass="6765">MLKEAGGVVGGALLFSPIGMPILLHGVAGAVVGGAGLFVADAVLKQVTGAVSNLIPHSEPTGSVEGKGDE</sequence>
<evidence type="ECO:0000313" key="2">
    <source>
        <dbReference type="Proteomes" id="UP000002724"/>
    </source>
</evidence>
<reference evidence="1 2" key="1">
    <citation type="submission" date="2008-06" db="EMBL/GenBank/DDBJ databases">
        <title>Complete sequence of Pelodictyon phaeoclathratiforme BU-1.</title>
        <authorList>
            <consortium name="US DOE Joint Genome Institute"/>
            <person name="Lucas S."/>
            <person name="Copeland A."/>
            <person name="Lapidus A."/>
            <person name="Glavina del Rio T."/>
            <person name="Dalin E."/>
            <person name="Tice H."/>
            <person name="Bruce D."/>
            <person name="Goodwin L."/>
            <person name="Pitluck S."/>
            <person name="Schmutz J."/>
            <person name="Larimer F."/>
            <person name="Land M."/>
            <person name="Hauser L."/>
            <person name="Kyrpides N."/>
            <person name="Mikhailova N."/>
            <person name="Liu Z."/>
            <person name="Li T."/>
            <person name="Zhao F."/>
            <person name="Overmann J."/>
            <person name="Bryant D.A."/>
            <person name="Richardson P."/>
        </authorList>
    </citation>
    <scope>NUCLEOTIDE SEQUENCE [LARGE SCALE GENOMIC DNA]</scope>
    <source>
        <strain evidence="2">DSM 5477 / BU-1</strain>
    </source>
</reference>
<evidence type="ECO:0000313" key="1">
    <source>
        <dbReference type="EMBL" id="ACF44907.1"/>
    </source>
</evidence>
<dbReference type="KEGG" id="pph:Ppha_2755"/>
<name>B4SGH1_PELPB</name>
<protein>
    <submittedName>
        <fullName evidence="1">Uncharacterized protein</fullName>
    </submittedName>
</protein>
<dbReference type="HOGENOM" id="CLU_196593_0_0_10"/>
<organism evidence="1 2">
    <name type="scientific">Pelodictyon phaeoclathratiforme (strain DSM 5477 / BU-1)</name>
    <dbReference type="NCBI Taxonomy" id="324925"/>
    <lineage>
        <taxon>Bacteria</taxon>
        <taxon>Pseudomonadati</taxon>
        <taxon>Chlorobiota</taxon>
        <taxon>Chlorobiia</taxon>
        <taxon>Chlorobiales</taxon>
        <taxon>Chlorobiaceae</taxon>
        <taxon>Chlorobium/Pelodictyon group</taxon>
        <taxon>Pelodictyon</taxon>
    </lineage>
</organism>
<keyword evidence="2" id="KW-1185">Reference proteome</keyword>
<gene>
    <name evidence="1" type="ordered locus">Ppha_2755</name>
</gene>